<name>A0A2H4IZ73_9CAUD</name>
<protein>
    <submittedName>
        <fullName evidence="1">Uncharacterized protein</fullName>
    </submittedName>
</protein>
<dbReference type="EMBL" id="MF417868">
    <property type="protein sequence ID" value="ASN67890.1"/>
    <property type="molecule type" value="Genomic_DNA"/>
</dbReference>
<proteinExistence type="predicted"/>
<accession>A0A2H4IZ73</accession>
<reference evidence="1" key="1">
    <citation type="submission" date="2017-06" db="EMBL/GenBank/DDBJ databases">
        <title>Novel phages from South African skin metaviromes.</title>
        <authorList>
            <person name="van Zyl L.J."/>
            <person name="Abrahams Y."/>
            <person name="Stander E.A."/>
            <person name="Kirby B.M."/>
            <person name="Clavaud C."/>
            <person name="Farcet C."/>
            <person name="Breton L."/>
            <person name="Trindade M.I."/>
        </authorList>
    </citation>
    <scope>NUCLEOTIDE SEQUENCE</scope>
</reference>
<sequence>MKIEIDMNKIDLGKDFEHEDCLNELMDLNNSYEIYYIDDNDIIYLEDNDNLLDVYDTTTDIFYLDSENFNMNYINSLSKCIEII</sequence>
<organism evidence="1">
    <name type="scientific">uncultured Caudovirales phage</name>
    <dbReference type="NCBI Taxonomy" id="2100421"/>
    <lineage>
        <taxon>Viruses</taxon>
        <taxon>Duplodnaviria</taxon>
        <taxon>Heunggongvirae</taxon>
        <taxon>Uroviricota</taxon>
        <taxon>Caudoviricetes</taxon>
        <taxon>Peduoviridae</taxon>
        <taxon>Maltschvirus</taxon>
        <taxon>Maltschvirus maltsch</taxon>
    </lineage>
</organism>
<gene>
    <name evidence="1" type="ORF">7AX1_63</name>
</gene>
<evidence type="ECO:0000313" key="1">
    <source>
        <dbReference type="EMBL" id="ASN67890.1"/>
    </source>
</evidence>